<evidence type="ECO:0000256" key="1">
    <source>
        <dbReference type="SAM" id="MobiDB-lite"/>
    </source>
</evidence>
<gene>
    <name evidence="2" type="ORF">AMON00008_LOCUS17080</name>
</gene>
<protein>
    <submittedName>
        <fullName evidence="2">Uncharacterized protein</fullName>
    </submittedName>
</protein>
<sequence>MVKIIFQCVLNAKGMRMEKKSGPPTWTLSLPYTRSILAQIEFEGFDAFIGVDPSIEKIVTNNLETVFCDVTGGSSNDSPFRDRVDGQRGAGFRGAPAQHPPLLFSPPLPSHDRLPQQRQDGLTDPVPECRSAMFES</sequence>
<proteinExistence type="predicted"/>
<feature type="region of interest" description="Disordered" evidence="1">
    <location>
        <begin position="71"/>
        <end position="136"/>
    </location>
</feature>
<organism evidence="2">
    <name type="scientific">Alexandrium monilatum</name>
    <dbReference type="NCBI Taxonomy" id="311494"/>
    <lineage>
        <taxon>Eukaryota</taxon>
        <taxon>Sar</taxon>
        <taxon>Alveolata</taxon>
        <taxon>Dinophyceae</taxon>
        <taxon>Gonyaulacales</taxon>
        <taxon>Pyrocystaceae</taxon>
        <taxon>Alexandrium</taxon>
    </lineage>
</organism>
<dbReference type="EMBL" id="HBNR01025353">
    <property type="protein sequence ID" value="CAE4577460.1"/>
    <property type="molecule type" value="Transcribed_RNA"/>
</dbReference>
<evidence type="ECO:0000313" key="2">
    <source>
        <dbReference type="EMBL" id="CAE4577460.1"/>
    </source>
</evidence>
<reference evidence="2" key="1">
    <citation type="submission" date="2021-01" db="EMBL/GenBank/DDBJ databases">
        <authorList>
            <person name="Corre E."/>
            <person name="Pelletier E."/>
            <person name="Niang G."/>
            <person name="Scheremetjew M."/>
            <person name="Finn R."/>
            <person name="Kale V."/>
            <person name="Holt S."/>
            <person name="Cochrane G."/>
            <person name="Meng A."/>
            <person name="Brown T."/>
            <person name="Cohen L."/>
        </authorList>
    </citation>
    <scope>NUCLEOTIDE SEQUENCE</scope>
    <source>
        <strain evidence="2">CCMP3105</strain>
    </source>
</reference>
<name>A0A7S4V5E8_9DINO</name>
<accession>A0A7S4V5E8</accession>
<dbReference type="AlphaFoldDB" id="A0A7S4V5E8"/>